<dbReference type="AlphaFoldDB" id="A0A1L9N7V9"/>
<reference evidence="3" key="1">
    <citation type="journal article" date="2017" name="Genome Biol.">
        <title>Comparative genomics reveals high biological diversity and specific adaptations in the industrially and medically important fungal genus Aspergillus.</title>
        <authorList>
            <person name="de Vries R.P."/>
            <person name="Riley R."/>
            <person name="Wiebenga A."/>
            <person name="Aguilar-Osorio G."/>
            <person name="Amillis S."/>
            <person name="Uchima C.A."/>
            <person name="Anderluh G."/>
            <person name="Asadollahi M."/>
            <person name="Askin M."/>
            <person name="Barry K."/>
            <person name="Battaglia E."/>
            <person name="Bayram O."/>
            <person name="Benocci T."/>
            <person name="Braus-Stromeyer S.A."/>
            <person name="Caldana C."/>
            <person name="Canovas D."/>
            <person name="Cerqueira G.C."/>
            <person name="Chen F."/>
            <person name="Chen W."/>
            <person name="Choi C."/>
            <person name="Clum A."/>
            <person name="Dos Santos R.A."/>
            <person name="Damasio A.R."/>
            <person name="Diallinas G."/>
            <person name="Emri T."/>
            <person name="Fekete E."/>
            <person name="Flipphi M."/>
            <person name="Freyberg S."/>
            <person name="Gallo A."/>
            <person name="Gournas C."/>
            <person name="Habgood R."/>
            <person name="Hainaut M."/>
            <person name="Harispe M.L."/>
            <person name="Henrissat B."/>
            <person name="Hilden K.S."/>
            <person name="Hope R."/>
            <person name="Hossain A."/>
            <person name="Karabika E."/>
            <person name="Karaffa L."/>
            <person name="Karanyi Z."/>
            <person name="Krasevec N."/>
            <person name="Kuo A."/>
            <person name="Kusch H."/>
            <person name="LaButti K."/>
            <person name="Lagendijk E.L."/>
            <person name="Lapidus A."/>
            <person name="Levasseur A."/>
            <person name="Lindquist E."/>
            <person name="Lipzen A."/>
            <person name="Logrieco A.F."/>
            <person name="MacCabe A."/>
            <person name="Maekelae M.R."/>
            <person name="Malavazi I."/>
            <person name="Melin P."/>
            <person name="Meyer V."/>
            <person name="Mielnichuk N."/>
            <person name="Miskei M."/>
            <person name="Molnar A.P."/>
            <person name="Mule G."/>
            <person name="Ngan C.Y."/>
            <person name="Orejas M."/>
            <person name="Orosz E."/>
            <person name="Ouedraogo J.P."/>
            <person name="Overkamp K.M."/>
            <person name="Park H.-S."/>
            <person name="Perrone G."/>
            <person name="Piumi F."/>
            <person name="Punt P.J."/>
            <person name="Ram A.F."/>
            <person name="Ramon A."/>
            <person name="Rauscher S."/>
            <person name="Record E."/>
            <person name="Riano-Pachon D.M."/>
            <person name="Robert V."/>
            <person name="Roehrig J."/>
            <person name="Ruller R."/>
            <person name="Salamov A."/>
            <person name="Salih N.S."/>
            <person name="Samson R.A."/>
            <person name="Sandor E."/>
            <person name="Sanguinetti M."/>
            <person name="Schuetze T."/>
            <person name="Sepcic K."/>
            <person name="Shelest E."/>
            <person name="Sherlock G."/>
            <person name="Sophianopoulou V."/>
            <person name="Squina F.M."/>
            <person name="Sun H."/>
            <person name="Susca A."/>
            <person name="Todd R.B."/>
            <person name="Tsang A."/>
            <person name="Unkles S.E."/>
            <person name="van de Wiele N."/>
            <person name="van Rossen-Uffink D."/>
            <person name="Oliveira J.V."/>
            <person name="Vesth T.C."/>
            <person name="Visser J."/>
            <person name="Yu J.-H."/>
            <person name="Zhou M."/>
            <person name="Andersen M.R."/>
            <person name="Archer D.B."/>
            <person name="Baker S.E."/>
            <person name="Benoit I."/>
            <person name="Brakhage A.A."/>
            <person name="Braus G.H."/>
            <person name="Fischer R."/>
            <person name="Frisvad J.C."/>
            <person name="Goldman G.H."/>
            <person name="Houbraken J."/>
            <person name="Oakley B."/>
            <person name="Pocsi I."/>
            <person name="Scazzocchio C."/>
            <person name="Seiboth B."/>
            <person name="vanKuyk P.A."/>
            <person name="Wortman J."/>
            <person name="Dyer P.S."/>
            <person name="Grigoriev I.V."/>
        </authorList>
    </citation>
    <scope>NUCLEOTIDE SEQUENCE [LARGE SCALE GENOMIC DNA]</scope>
    <source>
        <strain evidence="3">CBS 134.48</strain>
    </source>
</reference>
<protein>
    <submittedName>
        <fullName evidence="2">Uncharacterized protein</fullName>
    </submittedName>
</protein>
<keyword evidence="1" id="KW-0472">Membrane</keyword>
<dbReference type="Proteomes" id="UP000184304">
    <property type="component" value="Unassembled WGS sequence"/>
</dbReference>
<name>A0A1L9N7V9_ASPTC</name>
<accession>A0A1L9N7V9</accession>
<keyword evidence="1" id="KW-0812">Transmembrane</keyword>
<evidence type="ECO:0000313" key="2">
    <source>
        <dbReference type="EMBL" id="OJI85427.1"/>
    </source>
</evidence>
<keyword evidence="3" id="KW-1185">Reference proteome</keyword>
<evidence type="ECO:0000256" key="1">
    <source>
        <dbReference type="SAM" id="Phobius"/>
    </source>
</evidence>
<evidence type="ECO:0000313" key="3">
    <source>
        <dbReference type="Proteomes" id="UP000184304"/>
    </source>
</evidence>
<gene>
    <name evidence="2" type="ORF">ASPTUDRAFT_576897</name>
</gene>
<dbReference type="EMBL" id="KV878198">
    <property type="protein sequence ID" value="OJI85427.1"/>
    <property type="molecule type" value="Genomic_DNA"/>
</dbReference>
<proteinExistence type="predicted"/>
<organism evidence="2 3">
    <name type="scientific">Aspergillus tubingensis (strain CBS 134.48)</name>
    <dbReference type="NCBI Taxonomy" id="767770"/>
    <lineage>
        <taxon>Eukaryota</taxon>
        <taxon>Fungi</taxon>
        <taxon>Dikarya</taxon>
        <taxon>Ascomycota</taxon>
        <taxon>Pezizomycotina</taxon>
        <taxon>Eurotiomycetes</taxon>
        <taxon>Eurotiomycetidae</taxon>
        <taxon>Eurotiales</taxon>
        <taxon>Aspergillaceae</taxon>
        <taxon>Aspergillus</taxon>
        <taxon>Aspergillus subgen. Circumdati</taxon>
    </lineage>
</organism>
<feature type="transmembrane region" description="Helical" evidence="1">
    <location>
        <begin position="58"/>
        <end position="76"/>
    </location>
</feature>
<keyword evidence="1" id="KW-1133">Transmembrane helix</keyword>
<sequence length="95" mass="10463">MLNGLSYLHFQSILVNGNCRHGCVRHTGFRHPGVGTFKGPSPSLVTECFGCSDFPLKLFLVVVIVLLFVCPSGLTLDTRSSTITRWLVYFLSSSL</sequence>
<dbReference type="VEuPathDB" id="FungiDB:ASPTUDRAFT_576897"/>